<feature type="domain" description="ABC transmembrane type-1" evidence="9">
    <location>
        <begin position="126"/>
        <end position="327"/>
    </location>
</feature>
<dbReference type="SUPFAM" id="SSF161098">
    <property type="entry name" value="MetI-like"/>
    <property type="match status" value="1"/>
</dbReference>
<evidence type="ECO:0000256" key="2">
    <source>
        <dbReference type="ARBA" id="ARBA00022448"/>
    </source>
</evidence>
<keyword evidence="4 7" id="KW-0812">Transmembrane</keyword>
<evidence type="ECO:0000256" key="6">
    <source>
        <dbReference type="ARBA" id="ARBA00023136"/>
    </source>
</evidence>
<feature type="region of interest" description="Disordered" evidence="8">
    <location>
        <begin position="1"/>
        <end position="22"/>
    </location>
</feature>
<feature type="transmembrane region" description="Helical" evidence="7">
    <location>
        <begin position="308"/>
        <end position="334"/>
    </location>
</feature>
<dbReference type="InterPro" id="IPR000515">
    <property type="entry name" value="MetI-like"/>
</dbReference>
<feature type="transmembrane region" description="Helical" evidence="7">
    <location>
        <begin position="265"/>
        <end position="288"/>
    </location>
</feature>
<evidence type="ECO:0000313" key="10">
    <source>
        <dbReference type="EMBL" id="WTS16627.1"/>
    </source>
</evidence>
<feature type="transmembrane region" description="Helical" evidence="7">
    <location>
        <begin position="165"/>
        <end position="185"/>
    </location>
</feature>
<organism evidence="10">
    <name type="scientific">Streptomyces sp. NBC_00119</name>
    <dbReference type="NCBI Taxonomy" id="2975659"/>
    <lineage>
        <taxon>Bacteria</taxon>
        <taxon>Bacillati</taxon>
        <taxon>Actinomycetota</taxon>
        <taxon>Actinomycetes</taxon>
        <taxon>Kitasatosporales</taxon>
        <taxon>Streptomycetaceae</taxon>
        <taxon>Streptomyces</taxon>
    </lineage>
</organism>
<feature type="transmembrane region" description="Helical" evidence="7">
    <location>
        <begin position="205"/>
        <end position="227"/>
    </location>
</feature>
<evidence type="ECO:0000256" key="7">
    <source>
        <dbReference type="RuleBase" id="RU363032"/>
    </source>
</evidence>
<sequence length="345" mass="36191">MSDATMPAPVPSGQAKAKAKARAKQRPGGAIARFVAVRIVGLMVTLFIASLVVFGALYAAPGNPLTYLTHGRTMSPEAIAAIKAEYHLDDSIWQQYLRWLGGVLHGDFGTSIIYNQPVSSLVGNRASVTTLLVLMAAAIVLVLGLAIGTLAGLKPGWVSRSAMAAATGVMAVPTFVGAVVLIVVFAVDLEWFPVFGAGRAGLDEVYHLVLPSVALALASVAFVARLAQTAVRQELSADHVQTAISRGLPRGAVVRRHVMRNAAMPVLTVAGLTIAGLIAGSVVVEQVFQLGGLGQFLVSSVQQKDFPVVQAICLMYVAAFIVLNTLIDIAYTLLDPRVSIGKKDS</sequence>
<dbReference type="AlphaFoldDB" id="A0AAU1UG72"/>
<feature type="transmembrane region" description="Helical" evidence="7">
    <location>
        <begin position="35"/>
        <end position="60"/>
    </location>
</feature>
<keyword evidence="3" id="KW-1003">Cell membrane</keyword>
<reference evidence="10" key="1">
    <citation type="submission" date="2022-10" db="EMBL/GenBank/DDBJ databases">
        <title>The complete genomes of actinobacterial strains from the NBC collection.</title>
        <authorList>
            <person name="Joergensen T.S."/>
            <person name="Alvarez Arevalo M."/>
            <person name="Sterndorff E.B."/>
            <person name="Faurdal D."/>
            <person name="Vuksanovic O."/>
            <person name="Mourched A.-S."/>
            <person name="Charusanti P."/>
            <person name="Shaw S."/>
            <person name="Blin K."/>
            <person name="Weber T."/>
        </authorList>
    </citation>
    <scope>NUCLEOTIDE SEQUENCE</scope>
    <source>
        <strain evidence="10">NBC_00119</strain>
    </source>
</reference>
<keyword evidence="5 7" id="KW-1133">Transmembrane helix</keyword>
<dbReference type="GO" id="GO:0005886">
    <property type="term" value="C:plasma membrane"/>
    <property type="evidence" value="ECO:0007669"/>
    <property type="project" value="UniProtKB-SubCell"/>
</dbReference>
<dbReference type="InterPro" id="IPR035906">
    <property type="entry name" value="MetI-like_sf"/>
</dbReference>
<name>A0AAU1UG72_9ACTN</name>
<dbReference type="PANTHER" id="PTHR43163">
    <property type="entry name" value="DIPEPTIDE TRANSPORT SYSTEM PERMEASE PROTEIN DPPB-RELATED"/>
    <property type="match status" value="1"/>
</dbReference>
<dbReference type="Pfam" id="PF00528">
    <property type="entry name" value="BPD_transp_1"/>
    <property type="match status" value="1"/>
</dbReference>
<feature type="transmembrane region" description="Helical" evidence="7">
    <location>
        <begin position="131"/>
        <end position="153"/>
    </location>
</feature>
<keyword evidence="2 7" id="KW-0813">Transport</keyword>
<dbReference type="CDD" id="cd06261">
    <property type="entry name" value="TM_PBP2"/>
    <property type="match status" value="1"/>
</dbReference>
<dbReference type="Gene3D" id="1.10.3720.10">
    <property type="entry name" value="MetI-like"/>
    <property type="match status" value="1"/>
</dbReference>
<dbReference type="PANTHER" id="PTHR43163:SF7">
    <property type="entry name" value="DIPEPTIDE-TRANSPORT INTEGRAL MEMBRANE PROTEIN ABC TRANSPORTER DPPB-RELATED"/>
    <property type="match status" value="1"/>
</dbReference>
<evidence type="ECO:0000256" key="8">
    <source>
        <dbReference type="SAM" id="MobiDB-lite"/>
    </source>
</evidence>
<evidence type="ECO:0000256" key="1">
    <source>
        <dbReference type="ARBA" id="ARBA00004651"/>
    </source>
</evidence>
<comment type="subcellular location">
    <subcellularLocation>
        <location evidence="1 7">Cell membrane</location>
        <topology evidence="1 7">Multi-pass membrane protein</topology>
    </subcellularLocation>
</comment>
<evidence type="ECO:0000256" key="5">
    <source>
        <dbReference type="ARBA" id="ARBA00022989"/>
    </source>
</evidence>
<dbReference type="GO" id="GO:0055085">
    <property type="term" value="P:transmembrane transport"/>
    <property type="evidence" value="ECO:0007669"/>
    <property type="project" value="InterPro"/>
</dbReference>
<dbReference type="PROSITE" id="PS50928">
    <property type="entry name" value="ABC_TM1"/>
    <property type="match status" value="1"/>
</dbReference>
<evidence type="ECO:0000256" key="3">
    <source>
        <dbReference type="ARBA" id="ARBA00022475"/>
    </source>
</evidence>
<keyword evidence="6 7" id="KW-0472">Membrane</keyword>
<dbReference type="InterPro" id="IPR045621">
    <property type="entry name" value="BPD_transp_1_N"/>
</dbReference>
<evidence type="ECO:0000259" key="9">
    <source>
        <dbReference type="PROSITE" id="PS50928"/>
    </source>
</evidence>
<evidence type="ECO:0000256" key="4">
    <source>
        <dbReference type="ARBA" id="ARBA00022692"/>
    </source>
</evidence>
<protein>
    <submittedName>
        <fullName evidence="10">ABC transporter permease</fullName>
    </submittedName>
</protein>
<proteinExistence type="inferred from homology"/>
<gene>
    <name evidence="10" type="ORF">OHU69_39585</name>
</gene>
<dbReference type="EMBL" id="CP108195">
    <property type="protein sequence ID" value="WTS16627.1"/>
    <property type="molecule type" value="Genomic_DNA"/>
</dbReference>
<comment type="similarity">
    <text evidence="7">Belongs to the binding-protein-dependent transport system permease family.</text>
</comment>
<accession>A0AAU1UG72</accession>
<dbReference type="Pfam" id="PF19300">
    <property type="entry name" value="BPD_transp_1_N"/>
    <property type="match status" value="1"/>
</dbReference>